<sequence>VANPLFIGFLAVSALLIIGILYWF</sequence>
<keyword evidence="1" id="KW-1133">Transmembrane helix</keyword>
<feature type="transmembrane region" description="Helical" evidence="1">
    <location>
        <begin position="6"/>
        <end position="23"/>
    </location>
</feature>
<protein>
    <submittedName>
        <fullName evidence="2">Uncharacterized protein</fullName>
    </submittedName>
</protein>
<evidence type="ECO:0000256" key="1">
    <source>
        <dbReference type="SAM" id="Phobius"/>
    </source>
</evidence>
<dbReference type="EMBL" id="UINC01035086">
    <property type="protein sequence ID" value="SVB26930.1"/>
    <property type="molecule type" value="Genomic_DNA"/>
</dbReference>
<name>A0A382CLF6_9ZZZZ</name>
<proteinExistence type="predicted"/>
<feature type="non-terminal residue" evidence="2">
    <location>
        <position position="24"/>
    </location>
</feature>
<evidence type="ECO:0000313" key="2">
    <source>
        <dbReference type="EMBL" id="SVB26930.1"/>
    </source>
</evidence>
<accession>A0A382CLF6</accession>
<keyword evidence="1" id="KW-0472">Membrane</keyword>
<organism evidence="2">
    <name type="scientific">marine metagenome</name>
    <dbReference type="NCBI Taxonomy" id="408172"/>
    <lineage>
        <taxon>unclassified sequences</taxon>
        <taxon>metagenomes</taxon>
        <taxon>ecological metagenomes</taxon>
    </lineage>
</organism>
<reference evidence="2" key="1">
    <citation type="submission" date="2018-05" db="EMBL/GenBank/DDBJ databases">
        <authorList>
            <person name="Lanie J.A."/>
            <person name="Ng W.-L."/>
            <person name="Kazmierczak K.M."/>
            <person name="Andrzejewski T.M."/>
            <person name="Davidsen T.M."/>
            <person name="Wayne K.J."/>
            <person name="Tettelin H."/>
            <person name="Glass J.I."/>
            <person name="Rusch D."/>
            <person name="Podicherti R."/>
            <person name="Tsui H.-C.T."/>
            <person name="Winkler M.E."/>
        </authorList>
    </citation>
    <scope>NUCLEOTIDE SEQUENCE</scope>
</reference>
<feature type="non-terminal residue" evidence="2">
    <location>
        <position position="1"/>
    </location>
</feature>
<dbReference type="AlphaFoldDB" id="A0A382CLF6"/>
<gene>
    <name evidence="2" type="ORF">METZ01_LOCUS179784</name>
</gene>
<keyword evidence="1" id="KW-0812">Transmembrane</keyword>